<gene>
    <name evidence="3" type="ORF">FHS89_001496</name>
</gene>
<name>A0A840WYL7_9RHOB</name>
<protein>
    <recommendedName>
        <fullName evidence="2">DUF547 domain-containing protein</fullName>
    </recommendedName>
</protein>
<feature type="domain" description="DUF547" evidence="2">
    <location>
        <begin position="91"/>
        <end position="202"/>
    </location>
</feature>
<comment type="caution">
    <text evidence="3">The sequence shown here is derived from an EMBL/GenBank/DDBJ whole genome shotgun (WGS) entry which is preliminary data.</text>
</comment>
<keyword evidence="4" id="KW-1185">Reference proteome</keyword>
<keyword evidence="1" id="KW-0732">Signal</keyword>
<organism evidence="3 4">
    <name type="scientific">Rubricella aquisinus</name>
    <dbReference type="NCBI Taxonomy" id="2028108"/>
    <lineage>
        <taxon>Bacteria</taxon>
        <taxon>Pseudomonadati</taxon>
        <taxon>Pseudomonadota</taxon>
        <taxon>Alphaproteobacteria</taxon>
        <taxon>Rhodobacterales</taxon>
        <taxon>Paracoccaceae</taxon>
        <taxon>Rubricella</taxon>
    </lineage>
</organism>
<evidence type="ECO:0000256" key="1">
    <source>
        <dbReference type="SAM" id="SignalP"/>
    </source>
</evidence>
<feature type="chain" id="PRO_5032270378" description="DUF547 domain-containing protein" evidence="1">
    <location>
        <begin position="26"/>
        <end position="265"/>
    </location>
</feature>
<reference evidence="3 4" key="1">
    <citation type="submission" date="2020-08" db="EMBL/GenBank/DDBJ databases">
        <title>Genomic Encyclopedia of Type Strains, Phase IV (KMG-IV): sequencing the most valuable type-strain genomes for metagenomic binning, comparative biology and taxonomic classification.</title>
        <authorList>
            <person name="Goeker M."/>
        </authorList>
    </citation>
    <scope>NUCLEOTIDE SEQUENCE [LARGE SCALE GENOMIC DNA]</scope>
    <source>
        <strain evidence="3 4">DSM 103377</strain>
    </source>
</reference>
<dbReference type="InterPro" id="IPR006311">
    <property type="entry name" value="TAT_signal"/>
</dbReference>
<accession>A0A840WYL7</accession>
<dbReference type="InterPro" id="IPR006869">
    <property type="entry name" value="DUF547"/>
</dbReference>
<dbReference type="PANTHER" id="PTHR46361:SF3">
    <property type="entry name" value="ELECTRON CARRIER_ PROTEIN DISULFIDE OXIDOREDUCTASE"/>
    <property type="match status" value="1"/>
</dbReference>
<dbReference type="Proteomes" id="UP000553766">
    <property type="component" value="Unassembled WGS sequence"/>
</dbReference>
<evidence type="ECO:0000313" key="4">
    <source>
        <dbReference type="Proteomes" id="UP000553766"/>
    </source>
</evidence>
<dbReference type="AlphaFoldDB" id="A0A840WYL7"/>
<dbReference type="PROSITE" id="PS51318">
    <property type="entry name" value="TAT"/>
    <property type="match status" value="1"/>
</dbReference>
<proteinExistence type="predicted"/>
<dbReference type="RefSeq" id="WP_184010141.1">
    <property type="nucleotide sequence ID" value="NZ_JACIJS010000004.1"/>
</dbReference>
<dbReference type="EMBL" id="JACIJS010000004">
    <property type="protein sequence ID" value="MBB5515484.1"/>
    <property type="molecule type" value="Genomic_DNA"/>
</dbReference>
<sequence length="265" mass="28856">MYDTTRRTFLALTSAAILAPSVVVAAPASKRIPGPWDQFGGQAAIDNSIWADLLAQHWRMGADGVARFDYANVSVPVLRNYIDVLEATDPTRLTPDAAFAFWVNAYNAVTVWLVAGAMPVDTIRKVNGGLFNTGPWADKVVTIAGARLSLDDIEHGILRPVWQDARVHYAVNCASIGCPNLMGRPWEAATLGPDLDAGARAFATHPRGASVEDGRLVVSSIYEWFKEDFGNTDAGVISHLRQYGAAIPETITRIADDRYDWSLNI</sequence>
<evidence type="ECO:0000259" key="2">
    <source>
        <dbReference type="Pfam" id="PF04784"/>
    </source>
</evidence>
<dbReference type="PANTHER" id="PTHR46361">
    <property type="entry name" value="ELECTRON CARRIER/ PROTEIN DISULFIDE OXIDOREDUCTASE"/>
    <property type="match status" value="1"/>
</dbReference>
<evidence type="ECO:0000313" key="3">
    <source>
        <dbReference type="EMBL" id="MBB5515484.1"/>
    </source>
</evidence>
<feature type="signal peptide" evidence="1">
    <location>
        <begin position="1"/>
        <end position="25"/>
    </location>
</feature>
<dbReference type="Pfam" id="PF04784">
    <property type="entry name" value="DUF547"/>
    <property type="match status" value="1"/>
</dbReference>